<dbReference type="InterPro" id="IPR011079">
    <property type="entry name" value="Ala_racemase_C"/>
</dbReference>
<dbReference type="InterPro" id="IPR000821">
    <property type="entry name" value="Ala_racemase"/>
</dbReference>
<dbReference type="CDD" id="cd00430">
    <property type="entry name" value="PLPDE_III_AR"/>
    <property type="match status" value="1"/>
</dbReference>
<evidence type="ECO:0000256" key="3">
    <source>
        <dbReference type="ARBA" id="ARBA00022898"/>
    </source>
</evidence>
<feature type="domain" description="Alanine racemase C-terminal" evidence="8">
    <location>
        <begin position="246"/>
        <end position="374"/>
    </location>
</feature>
<feature type="active site" description="Proton acceptor; specific for L-alanine" evidence="5">
    <location>
        <position position="267"/>
    </location>
</feature>
<dbReference type="InterPro" id="IPR020622">
    <property type="entry name" value="Ala_racemase_pyridoxalP-BS"/>
</dbReference>
<dbReference type="InterPro" id="IPR029066">
    <property type="entry name" value="PLP-binding_barrel"/>
</dbReference>
<comment type="catalytic activity">
    <reaction evidence="1 5">
        <text>L-alanine = D-alanine</text>
        <dbReference type="Rhea" id="RHEA:20249"/>
        <dbReference type="ChEBI" id="CHEBI:57416"/>
        <dbReference type="ChEBI" id="CHEBI:57972"/>
        <dbReference type="EC" id="5.1.1.1"/>
    </reaction>
</comment>
<proteinExistence type="inferred from homology"/>
<gene>
    <name evidence="9" type="primary">alr</name>
    <name evidence="9" type="ORF">NBG4_710013</name>
</gene>
<feature type="active site" description="Proton acceptor; specific for D-alanine" evidence="5">
    <location>
        <position position="45"/>
    </location>
</feature>
<dbReference type="Gene3D" id="2.40.37.10">
    <property type="entry name" value="Lyase, Ornithine Decarboxylase, Chain A, domain 1"/>
    <property type="match status" value="1"/>
</dbReference>
<evidence type="ECO:0000259" key="8">
    <source>
        <dbReference type="SMART" id="SM01005"/>
    </source>
</evidence>
<dbReference type="PANTHER" id="PTHR30511:SF0">
    <property type="entry name" value="ALANINE RACEMASE, CATABOLIC-RELATED"/>
    <property type="match status" value="1"/>
</dbReference>
<sequence>MTKEAGKRSRVNRGPLAEIDLSALQHNLKIVRKISEERPVIAVVKADAYGHGSVEIARNLARLGVSHFAVAYTGEAKVLRESGITADIIVLFDRSDVEDYFTYGLVPVVQDKETARKFSVEAVKRSKSIRVHLKVDTGMGRLGFRPEQTVSAALEIAGWEGIKLEGLMSHFSEADLADRSYASHQLNLFNEIRFAISGGLGRPIISHIANSAAVLSLKDAMMDAVRPGLLLYGISPFREGFGLMPLMTLKTSVLAVRDLCAGTPVSYGRTFITKCDSRIAVIPVGYADGYSRLYSNNSEMLVRGRRVPVAGRVCMDVTMLDVTSIGGVCEGEEVVILGKQGNEQITAAELAARIGTIPYEILTSLGGRARREYVNGH</sequence>
<evidence type="ECO:0000256" key="6">
    <source>
        <dbReference type="PIRSR" id="PIRSR600821-50"/>
    </source>
</evidence>
<dbReference type="EMBL" id="OUUY01000121">
    <property type="protein sequence ID" value="SPQ01806.1"/>
    <property type="molecule type" value="Genomic_DNA"/>
</dbReference>
<keyword evidence="10" id="KW-1185">Reference proteome</keyword>
<dbReference type="GO" id="GO:0005829">
    <property type="term" value="C:cytosol"/>
    <property type="evidence" value="ECO:0007669"/>
    <property type="project" value="TreeGrafter"/>
</dbReference>
<keyword evidence="3 5" id="KW-0663">Pyridoxal phosphate</keyword>
<dbReference type="Proteomes" id="UP000245125">
    <property type="component" value="Unassembled WGS sequence"/>
</dbReference>
<dbReference type="UniPathway" id="UPA00042">
    <property type="reaction ID" value="UER00497"/>
</dbReference>
<feature type="binding site" evidence="5 7">
    <location>
        <position position="315"/>
    </location>
    <ligand>
        <name>substrate</name>
    </ligand>
</feature>
<dbReference type="Pfam" id="PF01168">
    <property type="entry name" value="Ala_racemase_N"/>
    <property type="match status" value="1"/>
</dbReference>
<comment type="pathway">
    <text evidence="5">Amino-acid biosynthesis; D-alanine biosynthesis; D-alanine from L-alanine: step 1/1.</text>
</comment>
<dbReference type="InterPro" id="IPR009006">
    <property type="entry name" value="Ala_racemase/Decarboxylase_C"/>
</dbReference>
<dbReference type="PANTHER" id="PTHR30511">
    <property type="entry name" value="ALANINE RACEMASE"/>
    <property type="match status" value="1"/>
</dbReference>
<dbReference type="SMART" id="SM01005">
    <property type="entry name" value="Ala_racemase_C"/>
    <property type="match status" value="1"/>
</dbReference>
<dbReference type="Gene3D" id="3.20.20.10">
    <property type="entry name" value="Alanine racemase"/>
    <property type="match status" value="1"/>
</dbReference>
<dbReference type="EC" id="5.1.1.1" evidence="5"/>
<evidence type="ECO:0000256" key="7">
    <source>
        <dbReference type="PIRSR" id="PIRSR600821-52"/>
    </source>
</evidence>
<dbReference type="SUPFAM" id="SSF51419">
    <property type="entry name" value="PLP-binding barrel"/>
    <property type="match status" value="1"/>
</dbReference>
<reference evidence="10" key="1">
    <citation type="submission" date="2018-03" db="EMBL/GenBank/DDBJ databases">
        <authorList>
            <person name="Zecchin S."/>
        </authorList>
    </citation>
    <scope>NUCLEOTIDE SEQUENCE [LARGE SCALE GENOMIC DNA]</scope>
</reference>
<feature type="modified residue" description="N6-(pyridoxal phosphate)lysine" evidence="5 6">
    <location>
        <position position="45"/>
    </location>
</feature>
<dbReference type="HAMAP" id="MF_01201">
    <property type="entry name" value="Ala_racemase"/>
    <property type="match status" value="1"/>
</dbReference>
<dbReference type="AlphaFoldDB" id="A0A2U3QK56"/>
<dbReference type="InterPro" id="IPR001608">
    <property type="entry name" value="Ala_racemase_N"/>
</dbReference>
<dbReference type="GO" id="GO:0030632">
    <property type="term" value="P:D-alanine biosynthetic process"/>
    <property type="evidence" value="ECO:0007669"/>
    <property type="project" value="UniProtKB-UniRule"/>
</dbReference>
<dbReference type="GO" id="GO:0030170">
    <property type="term" value="F:pyridoxal phosphate binding"/>
    <property type="evidence" value="ECO:0007669"/>
    <property type="project" value="UniProtKB-UniRule"/>
</dbReference>
<name>A0A2U3QK56_9BACT</name>
<protein>
    <recommendedName>
        <fullName evidence="5">Alanine racemase</fullName>
        <ecNumber evidence="5">5.1.1.1</ecNumber>
    </recommendedName>
</protein>
<dbReference type="PROSITE" id="PS00395">
    <property type="entry name" value="ALANINE_RACEMASE"/>
    <property type="match status" value="1"/>
</dbReference>
<comment type="cofactor">
    <cofactor evidence="2 5 6">
        <name>pyridoxal 5'-phosphate</name>
        <dbReference type="ChEBI" id="CHEBI:597326"/>
    </cofactor>
</comment>
<dbReference type="NCBIfam" id="TIGR00492">
    <property type="entry name" value="alr"/>
    <property type="match status" value="1"/>
</dbReference>
<evidence type="ECO:0000256" key="2">
    <source>
        <dbReference type="ARBA" id="ARBA00001933"/>
    </source>
</evidence>
<organism evidence="9 10">
    <name type="scientific">Candidatus Sulfobium mesophilum</name>
    <dbReference type="NCBI Taxonomy" id="2016548"/>
    <lineage>
        <taxon>Bacteria</taxon>
        <taxon>Pseudomonadati</taxon>
        <taxon>Nitrospirota</taxon>
        <taxon>Nitrospiria</taxon>
        <taxon>Nitrospirales</taxon>
        <taxon>Nitrospiraceae</taxon>
        <taxon>Candidatus Sulfobium</taxon>
    </lineage>
</organism>
<evidence type="ECO:0000256" key="1">
    <source>
        <dbReference type="ARBA" id="ARBA00000316"/>
    </source>
</evidence>
<feature type="binding site" evidence="5 7">
    <location>
        <position position="141"/>
    </location>
    <ligand>
        <name>substrate</name>
    </ligand>
</feature>
<dbReference type="FunFam" id="3.20.20.10:FF:000002">
    <property type="entry name" value="Alanine racemase"/>
    <property type="match status" value="1"/>
</dbReference>
<comment type="function">
    <text evidence="5">Catalyzes the interconversion of L-alanine and D-alanine. May also act on other amino acids.</text>
</comment>
<dbReference type="PRINTS" id="PR00992">
    <property type="entry name" value="ALARACEMASE"/>
</dbReference>
<accession>A0A2U3QK56</accession>
<evidence type="ECO:0000313" key="10">
    <source>
        <dbReference type="Proteomes" id="UP000245125"/>
    </source>
</evidence>
<evidence type="ECO:0000313" key="9">
    <source>
        <dbReference type="EMBL" id="SPQ01806.1"/>
    </source>
</evidence>
<keyword evidence="4 5" id="KW-0413">Isomerase</keyword>
<evidence type="ECO:0000256" key="4">
    <source>
        <dbReference type="ARBA" id="ARBA00023235"/>
    </source>
</evidence>
<dbReference type="GO" id="GO:0008784">
    <property type="term" value="F:alanine racemase activity"/>
    <property type="evidence" value="ECO:0007669"/>
    <property type="project" value="UniProtKB-UniRule"/>
</dbReference>
<dbReference type="SUPFAM" id="SSF50621">
    <property type="entry name" value="Alanine racemase C-terminal domain-like"/>
    <property type="match status" value="1"/>
</dbReference>
<evidence type="ECO:0000256" key="5">
    <source>
        <dbReference type="HAMAP-Rule" id="MF_01201"/>
    </source>
</evidence>
<comment type="similarity">
    <text evidence="5">Belongs to the alanine racemase family.</text>
</comment>
<dbReference type="Pfam" id="PF00842">
    <property type="entry name" value="Ala_racemase_C"/>
    <property type="match status" value="1"/>
</dbReference>